<dbReference type="InterPro" id="IPR008183">
    <property type="entry name" value="Aldose_1/G6P_1-epimerase"/>
</dbReference>
<organism evidence="1 2">
    <name type="scientific">Clostridium intestinale DSM 6191</name>
    <dbReference type="NCBI Taxonomy" id="1121320"/>
    <lineage>
        <taxon>Bacteria</taxon>
        <taxon>Bacillati</taxon>
        <taxon>Bacillota</taxon>
        <taxon>Clostridia</taxon>
        <taxon>Eubacteriales</taxon>
        <taxon>Clostridiaceae</taxon>
        <taxon>Clostridium</taxon>
    </lineage>
</organism>
<name>A0A1M5YI82_9CLOT</name>
<reference evidence="1 2" key="1">
    <citation type="submission" date="2016-11" db="EMBL/GenBank/DDBJ databases">
        <authorList>
            <person name="Jaros S."/>
            <person name="Januszkiewicz K."/>
            <person name="Wedrychowicz H."/>
        </authorList>
    </citation>
    <scope>NUCLEOTIDE SEQUENCE [LARGE SCALE GENOMIC DNA]</scope>
    <source>
        <strain evidence="1 2">DSM 6191</strain>
    </source>
</reference>
<dbReference type="Proteomes" id="UP000184241">
    <property type="component" value="Unassembled WGS sequence"/>
</dbReference>
<dbReference type="InterPro" id="IPR014718">
    <property type="entry name" value="GH-type_carb-bd"/>
</dbReference>
<dbReference type="EMBL" id="FQXU01000006">
    <property type="protein sequence ID" value="SHI11740.1"/>
    <property type="molecule type" value="Genomic_DNA"/>
</dbReference>
<protein>
    <submittedName>
        <fullName evidence="1">Galactose mutarotase</fullName>
    </submittedName>
</protein>
<dbReference type="GO" id="GO:0016853">
    <property type="term" value="F:isomerase activity"/>
    <property type="evidence" value="ECO:0007669"/>
    <property type="project" value="InterPro"/>
</dbReference>
<dbReference type="GO" id="GO:0005975">
    <property type="term" value="P:carbohydrate metabolic process"/>
    <property type="evidence" value="ECO:0007669"/>
    <property type="project" value="InterPro"/>
</dbReference>
<proteinExistence type="predicted"/>
<dbReference type="Gene3D" id="2.70.98.10">
    <property type="match status" value="1"/>
</dbReference>
<accession>A0A1M5YI82</accession>
<evidence type="ECO:0000313" key="1">
    <source>
        <dbReference type="EMBL" id="SHI11740.1"/>
    </source>
</evidence>
<dbReference type="GO" id="GO:0030246">
    <property type="term" value="F:carbohydrate binding"/>
    <property type="evidence" value="ECO:0007669"/>
    <property type="project" value="InterPro"/>
</dbReference>
<sequence>MNLLIENEFLKVEANAYGAELHSIKTKNNVTEFLWSGDENYWKYHAPILFPIVGKVSENKYRVDGNTYELPQHGFGRVCNYEVIYKSQDSLEFLLKYNEKTLEIYPYKFSLKVKYTLINNSIKVSYTVDNLDDKDIHFSVGAHPAFLCSIEEGETIDDYYFEFSEKETASIMELSPITGLYTNKNIPYLDNENKLLLSKEVFKNDALVFNNLKSTKIYLKSKNHNKYMSMDFSGFPYLGLWSKPTGAPFVCIEPWYGHADYEGFTGEFKDREGVEKIEIGNTFECSYVLEFFS</sequence>
<dbReference type="PANTHER" id="PTHR11122:SF13">
    <property type="entry name" value="GLUCOSE-6-PHOSPHATE 1-EPIMERASE"/>
    <property type="match status" value="1"/>
</dbReference>
<dbReference type="InterPro" id="IPR011013">
    <property type="entry name" value="Gal_mutarotase_sf_dom"/>
</dbReference>
<dbReference type="AlphaFoldDB" id="A0A1M5YI82"/>
<gene>
    <name evidence="1" type="ORF">SAMN02745941_02025</name>
</gene>
<dbReference type="InterPro" id="IPR037481">
    <property type="entry name" value="LacX"/>
</dbReference>
<dbReference type="SUPFAM" id="SSF74650">
    <property type="entry name" value="Galactose mutarotase-like"/>
    <property type="match status" value="1"/>
</dbReference>
<dbReference type="CDD" id="cd09024">
    <property type="entry name" value="Aldose_epim_lacX"/>
    <property type="match status" value="1"/>
</dbReference>
<dbReference type="PANTHER" id="PTHR11122">
    <property type="entry name" value="APOSPORY-ASSOCIATED PROTEIN C-RELATED"/>
    <property type="match status" value="1"/>
</dbReference>
<dbReference type="Pfam" id="PF01263">
    <property type="entry name" value="Aldose_epim"/>
    <property type="match status" value="1"/>
</dbReference>
<dbReference type="RefSeq" id="WP_073019152.1">
    <property type="nucleotide sequence ID" value="NZ_FQXU01000006.1"/>
</dbReference>
<evidence type="ECO:0000313" key="2">
    <source>
        <dbReference type="Proteomes" id="UP000184241"/>
    </source>
</evidence>